<dbReference type="InterPro" id="IPR004589">
    <property type="entry name" value="DNA_helicase_ATP-dep_RecQ"/>
</dbReference>
<dbReference type="GO" id="GO:0030894">
    <property type="term" value="C:replisome"/>
    <property type="evidence" value="ECO:0007669"/>
    <property type="project" value="TreeGrafter"/>
</dbReference>
<dbReference type="FunFam" id="3.40.50.300:FF:000156">
    <property type="entry name" value="ATP-dependent DNA helicase recQ"/>
    <property type="match status" value="1"/>
</dbReference>
<protein>
    <recommendedName>
        <fullName evidence="16">ATP-dependent DNA helicase</fullName>
        <ecNumber evidence="16">5.6.2.4</ecNumber>
    </recommendedName>
</protein>
<feature type="compositionally biased region" description="Basic and acidic residues" evidence="17">
    <location>
        <begin position="620"/>
        <end position="636"/>
    </location>
</feature>
<evidence type="ECO:0000256" key="13">
    <source>
        <dbReference type="ARBA" id="ARBA00023204"/>
    </source>
</evidence>
<dbReference type="SMART" id="SM00490">
    <property type="entry name" value="HELICc"/>
    <property type="match status" value="1"/>
</dbReference>
<comment type="catalytic activity">
    <reaction evidence="15 16">
        <text>Couples ATP hydrolysis with the unwinding of duplex DNA by translocating in the 3'-5' direction.</text>
        <dbReference type="EC" id="5.6.2.4"/>
    </reaction>
</comment>
<keyword evidence="22" id="KW-1185">Reference proteome</keyword>
<organism evidence="21 22">
    <name type="scientific">Geodia barretti</name>
    <name type="common">Barrett's horny sponge</name>
    <dbReference type="NCBI Taxonomy" id="519541"/>
    <lineage>
        <taxon>Eukaryota</taxon>
        <taxon>Metazoa</taxon>
        <taxon>Porifera</taxon>
        <taxon>Demospongiae</taxon>
        <taxon>Heteroscleromorpha</taxon>
        <taxon>Tetractinellida</taxon>
        <taxon>Astrophorina</taxon>
        <taxon>Geodiidae</taxon>
        <taxon>Geodia</taxon>
    </lineage>
</organism>
<dbReference type="InterPro" id="IPR036388">
    <property type="entry name" value="WH-like_DNA-bd_sf"/>
</dbReference>
<comment type="catalytic activity">
    <reaction evidence="16">
        <text>ATP + H2O = ADP + phosphate + H(+)</text>
        <dbReference type="Rhea" id="RHEA:13065"/>
        <dbReference type="ChEBI" id="CHEBI:15377"/>
        <dbReference type="ChEBI" id="CHEBI:15378"/>
        <dbReference type="ChEBI" id="CHEBI:30616"/>
        <dbReference type="ChEBI" id="CHEBI:43474"/>
        <dbReference type="ChEBI" id="CHEBI:456216"/>
    </reaction>
</comment>
<dbReference type="InterPro" id="IPR018982">
    <property type="entry name" value="RQC_domain"/>
</dbReference>
<dbReference type="GO" id="GO:0005524">
    <property type="term" value="F:ATP binding"/>
    <property type="evidence" value="ECO:0007669"/>
    <property type="project" value="UniProtKB-KW"/>
</dbReference>
<feature type="domain" description="Helicase ATP-binding" evidence="19">
    <location>
        <begin position="22"/>
        <end position="190"/>
    </location>
</feature>
<dbReference type="GO" id="GO:0006260">
    <property type="term" value="P:DNA replication"/>
    <property type="evidence" value="ECO:0007669"/>
    <property type="project" value="InterPro"/>
</dbReference>
<dbReference type="PROSITE" id="PS51192">
    <property type="entry name" value="HELICASE_ATP_BIND_1"/>
    <property type="match status" value="1"/>
</dbReference>
<evidence type="ECO:0000259" key="19">
    <source>
        <dbReference type="PROSITE" id="PS51192"/>
    </source>
</evidence>
<dbReference type="PANTHER" id="PTHR13710:SF105">
    <property type="entry name" value="ATP-DEPENDENT DNA HELICASE Q1"/>
    <property type="match status" value="1"/>
</dbReference>
<dbReference type="Gene3D" id="1.10.10.1390">
    <property type="entry name" value="ATP-dependent DNA helicase RecQ"/>
    <property type="match status" value="1"/>
</dbReference>
<comment type="subcellular location">
    <subcellularLocation>
        <location evidence="16">Nucleus</location>
    </subcellularLocation>
</comment>
<dbReference type="EC" id="5.6.2.4" evidence="16"/>
<dbReference type="PROSITE" id="PS51194">
    <property type="entry name" value="HELICASE_CTER"/>
    <property type="match status" value="1"/>
</dbReference>
<dbReference type="SUPFAM" id="SSF46785">
    <property type="entry name" value="Winged helix' DNA-binding domain"/>
    <property type="match status" value="1"/>
</dbReference>
<evidence type="ECO:0000256" key="10">
    <source>
        <dbReference type="ARBA" id="ARBA00022840"/>
    </source>
</evidence>
<dbReference type="InterPro" id="IPR044876">
    <property type="entry name" value="HRDC_dom_sf"/>
</dbReference>
<dbReference type="GO" id="GO:0006310">
    <property type="term" value="P:DNA recombination"/>
    <property type="evidence" value="ECO:0007669"/>
    <property type="project" value="UniProtKB-KW"/>
</dbReference>
<dbReference type="GO" id="GO:0043138">
    <property type="term" value="F:3'-5' DNA helicase activity"/>
    <property type="evidence" value="ECO:0007669"/>
    <property type="project" value="UniProtKB-EC"/>
</dbReference>
<dbReference type="InterPro" id="IPR002121">
    <property type="entry name" value="HRDC_dom"/>
</dbReference>
<keyword evidence="12" id="KW-0233">DNA recombination</keyword>
<keyword evidence="4" id="KW-0479">Metal-binding</keyword>
<keyword evidence="10 16" id="KW-0067">ATP-binding</keyword>
<dbReference type="Pfam" id="PF14493">
    <property type="entry name" value="HTH_40"/>
    <property type="match status" value="1"/>
</dbReference>
<evidence type="ECO:0000256" key="2">
    <source>
        <dbReference type="ARBA" id="ARBA00001947"/>
    </source>
</evidence>
<dbReference type="GO" id="GO:0016787">
    <property type="term" value="F:hydrolase activity"/>
    <property type="evidence" value="ECO:0007669"/>
    <property type="project" value="UniProtKB-KW"/>
</dbReference>
<name>A0AA35QZY5_GEOBA</name>
<dbReference type="InterPro" id="IPR011545">
    <property type="entry name" value="DEAD/DEAH_box_helicase_dom"/>
</dbReference>
<evidence type="ECO:0000256" key="15">
    <source>
        <dbReference type="ARBA" id="ARBA00034617"/>
    </source>
</evidence>
<dbReference type="InterPro" id="IPR027417">
    <property type="entry name" value="P-loop_NTPase"/>
</dbReference>
<evidence type="ECO:0000313" key="21">
    <source>
        <dbReference type="EMBL" id="CAI7998901.1"/>
    </source>
</evidence>
<dbReference type="InterPro" id="IPR036390">
    <property type="entry name" value="WH_DNA-bd_sf"/>
</dbReference>
<evidence type="ECO:0000259" key="18">
    <source>
        <dbReference type="PROSITE" id="PS50967"/>
    </source>
</evidence>
<dbReference type="Gene3D" id="1.10.150.80">
    <property type="entry name" value="HRDC domain"/>
    <property type="match status" value="1"/>
</dbReference>
<evidence type="ECO:0000256" key="11">
    <source>
        <dbReference type="ARBA" id="ARBA00023125"/>
    </source>
</evidence>
<dbReference type="Proteomes" id="UP001174909">
    <property type="component" value="Unassembled WGS sequence"/>
</dbReference>
<keyword evidence="11" id="KW-0238">DNA-binding</keyword>
<dbReference type="SUPFAM" id="SSF52540">
    <property type="entry name" value="P-loop containing nucleoside triphosphate hydrolases"/>
    <property type="match status" value="1"/>
</dbReference>
<reference evidence="21" key="1">
    <citation type="submission" date="2023-03" db="EMBL/GenBank/DDBJ databases">
        <authorList>
            <person name="Steffen K."/>
            <person name="Cardenas P."/>
        </authorList>
    </citation>
    <scope>NUCLEOTIDE SEQUENCE</scope>
</reference>
<dbReference type="CDD" id="cd18794">
    <property type="entry name" value="SF2_C_RecQ"/>
    <property type="match status" value="1"/>
</dbReference>
<dbReference type="CDD" id="cd17920">
    <property type="entry name" value="DEXHc_RecQ"/>
    <property type="match status" value="1"/>
</dbReference>
<keyword evidence="6" id="KW-0227">DNA damage</keyword>
<evidence type="ECO:0000256" key="5">
    <source>
        <dbReference type="ARBA" id="ARBA00022741"/>
    </source>
</evidence>
<comment type="caution">
    <text evidence="21">The sequence shown here is derived from an EMBL/GenBank/DDBJ whole genome shotgun (WGS) entry which is preliminary data.</text>
</comment>
<evidence type="ECO:0000256" key="17">
    <source>
        <dbReference type="SAM" id="MobiDB-lite"/>
    </source>
</evidence>
<dbReference type="Pfam" id="PF00570">
    <property type="entry name" value="HRDC"/>
    <property type="match status" value="1"/>
</dbReference>
<evidence type="ECO:0000313" key="22">
    <source>
        <dbReference type="Proteomes" id="UP001174909"/>
    </source>
</evidence>
<dbReference type="GO" id="GO:0009378">
    <property type="term" value="F:four-way junction helicase activity"/>
    <property type="evidence" value="ECO:0007669"/>
    <property type="project" value="TreeGrafter"/>
</dbReference>
<accession>A0AA35QZY5</accession>
<dbReference type="InterPro" id="IPR032284">
    <property type="entry name" value="RecQ_Zn-bd"/>
</dbReference>
<dbReference type="PROSITE" id="PS50967">
    <property type="entry name" value="HRDC"/>
    <property type="match status" value="1"/>
</dbReference>
<keyword evidence="16" id="KW-0539">Nucleus</keyword>
<dbReference type="GO" id="GO:0046872">
    <property type="term" value="F:metal ion binding"/>
    <property type="evidence" value="ECO:0007669"/>
    <property type="project" value="UniProtKB-KW"/>
</dbReference>
<evidence type="ECO:0000256" key="9">
    <source>
        <dbReference type="ARBA" id="ARBA00022833"/>
    </source>
</evidence>
<dbReference type="GO" id="GO:0003677">
    <property type="term" value="F:DNA binding"/>
    <property type="evidence" value="ECO:0007669"/>
    <property type="project" value="UniProtKB-KW"/>
</dbReference>
<evidence type="ECO:0000256" key="14">
    <source>
        <dbReference type="ARBA" id="ARBA00023235"/>
    </source>
</evidence>
<dbReference type="Pfam" id="PF00271">
    <property type="entry name" value="Helicase_C"/>
    <property type="match status" value="1"/>
</dbReference>
<dbReference type="InterPro" id="IPR001650">
    <property type="entry name" value="Helicase_C-like"/>
</dbReference>
<keyword evidence="13" id="KW-0234">DNA repair</keyword>
<evidence type="ECO:0000256" key="16">
    <source>
        <dbReference type="RuleBase" id="RU364117"/>
    </source>
</evidence>
<dbReference type="EMBL" id="CASHTH010000354">
    <property type="protein sequence ID" value="CAI7998901.1"/>
    <property type="molecule type" value="Genomic_DNA"/>
</dbReference>
<keyword evidence="5 16" id="KW-0547">Nucleotide-binding</keyword>
<evidence type="ECO:0000256" key="4">
    <source>
        <dbReference type="ARBA" id="ARBA00022723"/>
    </source>
</evidence>
<evidence type="ECO:0000256" key="3">
    <source>
        <dbReference type="ARBA" id="ARBA00005446"/>
    </source>
</evidence>
<dbReference type="InterPro" id="IPR014001">
    <property type="entry name" value="Helicase_ATP-bd"/>
</dbReference>
<dbReference type="NCBIfam" id="TIGR00614">
    <property type="entry name" value="recQ_fam"/>
    <property type="match status" value="1"/>
</dbReference>
<dbReference type="FunFam" id="3.40.50.300:FF:000296">
    <property type="entry name" value="ATP-dependent DNA helicase RecQ"/>
    <property type="match status" value="1"/>
</dbReference>
<dbReference type="GO" id="GO:0005737">
    <property type="term" value="C:cytoplasm"/>
    <property type="evidence" value="ECO:0007669"/>
    <property type="project" value="TreeGrafter"/>
</dbReference>
<keyword evidence="7 16" id="KW-0378">Hydrolase</keyword>
<dbReference type="GO" id="GO:0006281">
    <property type="term" value="P:DNA repair"/>
    <property type="evidence" value="ECO:0007669"/>
    <property type="project" value="UniProtKB-KW"/>
</dbReference>
<comment type="cofactor">
    <cofactor evidence="2">
        <name>Zn(2+)</name>
        <dbReference type="ChEBI" id="CHEBI:29105"/>
    </cofactor>
</comment>
<dbReference type="PANTHER" id="PTHR13710">
    <property type="entry name" value="DNA HELICASE RECQ FAMILY MEMBER"/>
    <property type="match status" value="1"/>
</dbReference>
<dbReference type="InterPro" id="IPR010997">
    <property type="entry name" value="HRDC-like_sf"/>
</dbReference>
<evidence type="ECO:0000259" key="20">
    <source>
        <dbReference type="PROSITE" id="PS51194"/>
    </source>
</evidence>
<dbReference type="Gene3D" id="1.10.10.10">
    <property type="entry name" value="Winged helix-like DNA-binding domain superfamily/Winged helix DNA-binding domain"/>
    <property type="match status" value="1"/>
</dbReference>
<dbReference type="Gene3D" id="3.40.50.300">
    <property type="entry name" value="P-loop containing nucleotide triphosphate hydrolases"/>
    <property type="match status" value="2"/>
</dbReference>
<dbReference type="SMART" id="SM00487">
    <property type="entry name" value="DEXDc"/>
    <property type="match status" value="1"/>
</dbReference>
<comment type="cofactor">
    <cofactor evidence="1">
        <name>Mg(2+)</name>
        <dbReference type="ChEBI" id="CHEBI:18420"/>
    </cofactor>
</comment>
<evidence type="ECO:0000256" key="12">
    <source>
        <dbReference type="ARBA" id="ARBA00023172"/>
    </source>
</evidence>
<evidence type="ECO:0000256" key="6">
    <source>
        <dbReference type="ARBA" id="ARBA00022763"/>
    </source>
</evidence>
<evidence type="ECO:0000256" key="1">
    <source>
        <dbReference type="ARBA" id="ARBA00001946"/>
    </source>
</evidence>
<dbReference type="FunFam" id="1.10.150.80:FF:000002">
    <property type="entry name" value="ATP-dependent DNA helicase RecQ"/>
    <property type="match status" value="1"/>
</dbReference>
<keyword evidence="9" id="KW-0862">Zinc</keyword>
<feature type="region of interest" description="Disordered" evidence="17">
    <location>
        <begin position="608"/>
        <end position="636"/>
    </location>
</feature>
<dbReference type="GO" id="GO:0005634">
    <property type="term" value="C:nucleus"/>
    <property type="evidence" value="ECO:0007669"/>
    <property type="project" value="UniProtKB-SubCell"/>
</dbReference>
<sequence>MKELLKRYFGYDTFRPLQEEIIGSVMQKRDALVIMPTGGGKSLCYQLPALRLDGITLVVSPLISLMKDQVDALKANGIAAELVNSTLTYAEIMRVQERAQRGDLKILYLAPERLALPDFRGFLKALDVSLVAVDEAHCISEWGHDFRPDYRTLGDLRRSMPAVPFIALTATATERVRHDIVSQLGLKEPQQFIASFDRPNLRYEVRPKQRAFEQLVQLLRARKGESAIIYCFSRKDTEELADRLRDEGFKALPYHAGMDGETRGRNQEGFIRDETDIIVATIAFGMGIDKPDVRLVVHQELPKSLEAYYQQTGRAGRDGLPSDCVLFYSYGDKIKQDFFINQINDEAERQSAQAKLAQVIEFCELRRCRRKYLLEYFGDDSLASGADAGSYNCGGCDVCLAELEDFDATVISQKILSAVVRTGERFGAGYIAQVLRGSKVERVLRLGHDKLSVYGIVDDFADGDIREICGMLLDKGLLHKNSGEYATLGVTAEGRDFLRSREQLILTRPKKFEQESESASSSSRGAIEYDGKLFEELRELRRSIAAENGVPPYIVFGDATLQQMAHYMPQNLNSLSHISGVGAVKLKQYGDEFLAVICEYARENNLADRTDTGSGRIRQRSSETSRKGRRTATHETTKHLLDQSKTVHEVAQERELTANTIVSHIEMLVQSGEALDLRAHLPAGERVKHIEDAFSRLGYTRIAPVRELLGHDYSYEEIRLVRAFVRQQVSETAIDE</sequence>
<feature type="domain" description="HRDC" evidence="18">
    <location>
        <begin position="527"/>
        <end position="607"/>
    </location>
</feature>
<comment type="similarity">
    <text evidence="3 16">Belongs to the helicase family. RecQ subfamily.</text>
</comment>
<dbReference type="InterPro" id="IPR029491">
    <property type="entry name" value="Helicase_HTH"/>
</dbReference>
<dbReference type="InterPro" id="IPR006293">
    <property type="entry name" value="DNA_helicase_ATP-dep_RecQ_bac"/>
</dbReference>
<dbReference type="NCBIfam" id="TIGR01389">
    <property type="entry name" value="recQ"/>
    <property type="match status" value="1"/>
</dbReference>
<dbReference type="Pfam" id="PF09382">
    <property type="entry name" value="RQC"/>
    <property type="match status" value="1"/>
</dbReference>
<gene>
    <name evidence="21" type="ORF">GBAR_LOCUS2557</name>
</gene>
<evidence type="ECO:0000256" key="7">
    <source>
        <dbReference type="ARBA" id="ARBA00022801"/>
    </source>
</evidence>
<dbReference type="Pfam" id="PF00270">
    <property type="entry name" value="DEAD"/>
    <property type="match status" value="1"/>
</dbReference>
<dbReference type="SMART" id="SM00956">
    <property type="entry name" value="RQC"/>
    <property type="match status" value="1"/>
</dbReference>
<keyword evidence="8 16" id="KW-0347">Helicase</keyword>
<feature type="domain" description="Helicase C-terminal" evidence="20">
    <location>
        <begin position="211"/>
        <end position="360"/>
    </location>
</feature>
<dbReference type="AlphaFoldDB" id="A0AA35QZY5"/>
<dbReference type="SMART" id="SM00341">
    <property type="entry name" value="HRDC"/>
    <property type="match status" value="1"/>
</dbReference>
<evidence type="ECO:0000256" key="8">
    <source>
        <dbReference type="ARBA" id="ARBA00022806"/>
    </source>
</evidence>
<keyword evidence="14" id="KW-0413">Isomerase</keyword>
<proteinExistence type="inferred from homology"/>
<dbReference type="Pfam" id="PF16124">
    <property type="entry name" value="RecQ_Zn_bind"/>
    <property type="match status" value="1"/>
</dbReference>
<dbReference type="SUPFAM" id="SSF47819">
    <property type="entry name" value="HRDC-like"/>
    <property type="match status" value="1"/>
</dbReference>